<organism evidence="2 3">
    <name type="scientific">Flavivirga algicola</name>
    <dbReference type="NCBI Taxonomy" id="2729136"/>
    <lineage>
        <taxon>Bacteria</taxon>
        <taxon>Pseudomonadati</taxon>
        <taxon>Bacteroidota</taxon>
        <taxon>Flavobacteriia</taxon>
        <taxon>Flavobacteriales</taxon>
        <taxon>Flavobacteriaceae</taxon>
        <taxon>Flavivirga</taxon>
    </lineage>
</organism>
<name>A0ABX1S298_9FLAO</name>
<feature type="non-terminal residue" evidence="2">
    <location>
        <position position="160"/>
    </location>
</feature>
<dbReference type="Proteomes" id="UP000746690">
    <property type="component" value="Unassembled WGS sequence"/>
</dbReference>
<dbReference type="Pfam" id="PF23237">
    <property type="entry name" value="HYR_4C"/>
    <property type="match status" value="1"/>
</dbReference>
<accession>A0ABX1S298</accession>
<evidence type="ECO:0000313" key="2">
    <source>
        <dbReference type="EMBL" id="NMH90001.1"/>
    </source>
</evidence>
<keyword evidence="3" id="KW-1185">Reference proteome</keyword>
<sequence length="160" mass="16593">MPTASNPANITVPGGPAPAPDVTVVIDEADNCTSSPVVAFVSDVSDNGNCPETITRTYSVTDDCGNTINVTQTIFITDPILPTASNPASINVQCIDDVPAPDTDVVTDEADNQGTPVVAFVSDVSDGNSCPETITRTYSVTDTCNNTINVTQLIVINDTT</sequence>
<dbReference type="InterPro" id="IPR057078">
    <property type="entry name" value="HYR-4C"/>
</dbReference>
<reference evidence="2 3" key="1">
    <citation type="submission" date="2020-04" db="EMBL/GenBank/DDBJ databases">
        <title>A Flavivirga sp. nov.</title>
        <authorList>
            <person name="Sun X."/>
        </authorList>
    </citation>
    <scope>NUCLEOTIDE SEQUENCE [LARGE SCALE GENOMIC DNA]</scope>
    <source>
        <strain evidence="2 3">Y03</strain>
    </source>
</reference>
<protein>
    <submittedName>
        <fullName evidence="2">Gliding motility-associated C-terminal domain-containing protein</fullName>
    </submittedName>
</protein>
<evidence type="ECO:0000259" key="1">
    <source>
        <dbReference type="Pfam" id="PF23237"/>
    </source>
</evidence>
<proteinExistence type="predicted"/>
<comment type="caution">
    <text evidence="2">The sequence shown here is derived from an EMBL/GenBank/DDBJ whole genome shotgun (WGS) entry which is preliminary data.</text>
</comment>
<feature type="domain" description="HYR-like" evidence="1">
    <location>
        <begin position="83"/>
        <end position="156"/>
    </location>
</feature>
<dbReference type="EMBL" id="JABBHF010000030">
    <property type="protein sequence ID" value="NMH90001.1"/>
    <property type="molecule type" value="Genomic_DNA"/>
</dbReference>
<gene>
    <name evidence="2" type="ORF">HHX25_21065</name>
</gene>
<evidence type="ECO:0000313" key="3">
    <source>
        <dbReference type="Proteomes" id="UP000746690"/>
    </source>
</evidence>